<dbReference type="InterPro" id="IPR022629">
    <property type="entry name" value="S-AdoMet_synt_central"/>
</dbReference>
<sequence>MSEVVLPGHPDKFCDQVADAIVAECYQADPRAYCQVEMSVWSDQVFLTGGIVTRKPLRYALADIVRATGRRIGYGAPNAIVADRYQVHDSVCQRREDPRTWTDHVNDQCISIGWAGYDAKVAWLPPEHYLAHRLGTALAQSCRNGRLTGQGPDGKLLVRIRESTDQWQVEQLLVTIQQLPEIALLELTARIVDDLLETYAQLRINDRRWTATFDDIELLINPNGVLLNGGSDGDNGQTGRKLVVDYYGPRVAIGGGALSGKDLSHIDRAGAYAARHAALHATQTGAGTCQVTIAYAPNRDGPLDVVYEMDRRGERLPSTWFTHSAVQQRYRGGPFVAALGTGRHFTDSALAWNHSVSDTPTRSE</sequence>
<dbReference type="InterPro" id="IPR022636">
    <property type="entry name" value="S-AdoMet_synthetase_sfam"/>
</dbReference>
<dbReference type="EMBL" id="UINC01047649">
    <property type="protein sequence ID" value="SVB57180.1"/>
    <property type="molecule type" value="Genomic_DNA"/>
</dbReference>
<evidence type="ECO:0000259" key="8">
    <source>
        <dbReference type="Pfam" id="PF00438"/>
    </source>
</evidence>
<dbReference type="SUPFAM" id="SSF55973">
    <property type="entry name" value="S-adenosylmethionine synthetase"/>
    <property type="match status" value="3"/>
</dbReference>
<evidence type="ECO:0000256" key="4">
    <source>
        <dbReference type="ARBA" id="ARBA00022741"/>
    </source>
</evidence>
<name>A0A382F2H4_9ZZZZ</name>
<dbReference type="GO" id="GO:0006730">
    <property type="term" value="P:one-carbon metabolic process"/>
    <property type="evidence" value="ECO:0007669"/>
    <property type="project" value="UniProtKB-KW"/>
</dbReference>
<keyword evidence="4" id="KW-0547">Nucleotide-binding</keyword>
<dbReference type="Pfam" id="PF02772">
    <property type="entry name" value="S-AdoMet_synt_M"/>
    <property type="match status" value="1"/>
</dbReference>
<dbReference type="InterPro" id="IPR022630">
    <property type="entry name" value="S-AdoMet_synt_C"/>
</dbReference>
<dbReference type="GO" id="GO:0004478">
    <property type="term" value="F:methionine adenosyltransferase activity"/>
    <property type="evidence" value="ECO:0007669"/>
    <property type="project" value="InterPro"/>
</dbReference>
<evidence type="ECO:0000256" key="6">
    <source>
        <dbReference type="ARBA" id="ARBA00022842"/>
    </source>
</evidence>
<dbReference type="GO" id="GO:0005524">
    <property type="term" value="F:ATP binding"/>
    <property type="evidence" value="ECO:0007669"/>
    <property type="project" value="UniProtKB-KW"/>
</dbReference>
<dbReference type="Pfam" id="PF02773">
    <property type="entry name" value="S-AdoMet_synt_C"/>
    <property type="match status" value="1"/>
</dbReference>
<evidence type="ECO:0000313" key="11">
    <source>
        <dbReference type="EMBL" id="SVB57180.1"/>
    </source>
</evidence>
<keyword evidence="6" id="KW-0460">Magnesium</keyword>
<dbReference type="GO" id="GO:0046872">
    <property type="term" value="F:metal ion binding"/>
    <property type="evidence" value="ECO:0007669"/>
    <property type="project" value="UniProtKB-KW"/>
</dbReference>
<gene>
    <name evidence="11" type="ORF">METZ01_LOCUS210034</name>
</gene>
<dbReference type="AlphaFoldDB" id="A0A382F2H4"/>
<feature type="domain" description="S-adenosylmethionine synthetase N-terminal" evidence="8">
    <location>
        <begin position="2"/>
        <end position="88"/>
    </location>
</feature>
<keyword evidence="2" id="KW-0808">Transferase</keyword>
<protein>
    <recommendedName>
        <fullName evidence="12">Methionine adenosyltransferase</fullName>
    </recommendedName>
</protein>
<evidence type="ECO:0000256" key="1">
    <source>
        <dbReference type="ARBA" id="ARBA00022563"/>
    </source>
</evidence>
<dbReference type="PANTHER" id="PTHR11964">
    <property type="entry name" value="S-ADENOSYLMETHIONINE SYNTHETASE"/>
    <property type="match status" value="1"/>
</dbReference>
<dbReference type="Pfam" id="PF00438">
    <property type="entry name" value="S-AdoMet_synt_N"/>
    <property type="match status" value="1"/>
</dbReference>
<keyword evidence="3" id="KW-0479">Metal-binding</keyword>
<keyword evidence="1" id="KW-0554">One-carbon metabolism</keyword>
<accession>A0A382F2H4</accession>
<evidence type="ECO:0000259" key="10">
    <source>
        <dbReference type="Pfam" id="PF02773"/>
    </source>
</evidence>
<proteinExistence type="predicted"/>
<evidence type="ECO:0008006" key="12">
    <source>
        <dbReference type="Google" id="ProtNLM"/>
    </source>
</evidence>
<reference evidence="11" key="1">
    <citation type="submission" date="2018-05" db="EMBL/GenBank/DDBJ databases">
        <authorList>
            <person name="Lanie J.A."/>
            <person name="Ng W.-L."/>
            <person name="Kazmierczak K.M."/>
            <person name="Andrzejewski T.M."/>
            <person name="Davidsen T.M."/>
            <person name="Wayne K.J."/>
            <person name="Tettelin H."/>
            <person name="Glass J.I."/>
            <person name="Rusch D."/>
            <person name="Podicherti R."/>
            <person name="Tsui H.-C.T."/>
            <person name="Winkler M.E."/>
        </authorList>
    </citation>
    <scope>NUCLEOTIDE SEQUENCE</scope>
</reference>
<evidence type="ECO:0000256" key="7">
    <source>
        <dbReference type="ARBA" id="ARBA00022958"/>
    </source>
</evidence>
<dbReference type="GO" id="GO:0006556">
    <property type="term" value="P:S-adenosylmethionine biosynthetic process"/>
    <property type="evidence" value="ECO:0007669"/>
    <property type="project" value="InterPro"/>
</dbReference>
<organism evidence="11">
    <name type="scientific">marine metagenome</name>
    <dbReference type="NCBI Taxonomy" id="408172"/>
    <lineage>
        <taxon>unclassified sequences</taxon>
        <taxon>metagenomes</taxon>
        <taxon>ecological metagenomes</taxon>
    </lineage>
</organism>
<evidence type="ECO:0000256" key="2">
    <source>
        <dbReference type="ARBA" id="ARBA00022679"/>
    </source>
</evidence>
<feature type="domain" description="S-adenosylmethionine synthetase central" evidence="9">
    <location>
        <begin position="105"/>
        <end position="224"/>
    </location>
</feature>
<evidence type="ECO:0000256" key="3">
    <source>
        <dbReference type="ARBA" id="ARBA00022723"/>
    </source>
</evidence>
<dbReference type="InterPro" id="IPR022628">
    <property type="entry name" value="S-AdoMet_synt_N"/>
</dbReference>
<feature type="domain" description="S-adenosylmethionine synthetase C-terminal" evidence="10">
    <location>
        <begin position="229"/>
        <end position="308"/>
    </location>
</feature>
<dbReference type="Gene3D" id="3.30.300.10">
    <property type="match status" value="3"/>
</dbReference>
<evidence type="ECO:0000256" key="5">
    <source>
        <dbReference type="ARBA" id="ARBA00022840"/>
    </source>
</evidence>
<evidence type="ECO:0000259" key="9">
    <source>
        <dbReference type="Pfam" id="PF02772"/>
    </source>
</evidence>
<keyword evidence="5" id="KW-0067">ATP-binding</keyword>
<keyword evidence="7" id="KW-0630">Potassium</keyword>
<dbReference type="InterPro" id="IPR002133">
    <property type="entry name" value="S-AdoMet_synthetase"/>
</dbReference>